<evidence type="ECO:0000256" key="1">
    <source>
        <dbReference type="SAM" id="Phobius"/>
    </source>
</evidence>
<keyword evidence="1" id="KW-0812">Transmembrane</keyword>
<dbReference type="Proteomes" id="UP001501600">
    <property type="component" value="Unassembled WGS sequence"/>
</dbReference>
<feature type="transmembrane region" description="Helical" evidence="1">
    <location>
        <begin position="33"/>
        <end position="52"/>
    </location>
</feature>
<evidence type="ECO:0000313" key="2">
    <source>
        <dbReference type="EMBL" id="GAA5186044.1"/>
    </source>
</evidence>
<gene>
    <name evidence="2" type="ORF">GCM10025772_00710</name>
</gene>
<feature type="transmembrane region" description="Helical" evidence="1">
    <location>
        <begin position="6"/>
        <end position="24"/>
    </location>
</feature>
<keyword evidence="1" id="KW-1133">Transmembrane helix</keyword>
<sequence>MGEMWLSAMVLLIWMLPGLVVLLYPRRCGTEQVGWILAGFGLSYLGLLAYQFRRRCNCIELPLLRY</sequence>
<keyword evidence="3" id="KW-1185">Reference proteome</keyword>
<organism evidence="2 3">
    <name type="scientific">Ferrimonas gelatinilytica</name>
    <dbReference type="NCBI Taxonomy" id="1255257"/>
    <lineage>
        <taxon>Bacteria</taxon>
        <taxon>Pseudomonadati</taxon>
        <taxon>Pseudomonadota</taxon>
        <taxon>Gammaproteobacteria</taxon>
        <taxon>Alteromonadales</taxon>
        <taxon>Ferrimonadaceae</taxon>
        <taxon>Ferrimonas</taxon>
    </lineage>
</organism>
<comment type="caution">
    <text evidence="2">The sequence shown here is derived from an EMBL/GenBank/DDBJ whole genome shotgun (WGS) entry which is preliminary data.</text>
</comment>
<name>A0ABP9RU71_9GAMM</name>
<accession>A0ABP9RU71</accession>
<keyword evidence="1" id="KW-0472">Membrane</keyword>
<reference evidence="3" key="1">
    <citation type="journal article" date="2019" name="Int. J. Syst. Evol. Microbiol.">
        <title>The Global Catalogue of Microorganisms (GCM) 10K type strain sequencing project: providing services to taxonomists for standard genome sequencing and annotation.</title>
        <authorList>
            <consortium name="The Broad Institute Genomics Platform"/>
            <consortium name="The Broad Institute Genome Sequencing Center for Infectious Disease"/>
            <person name="Wu L."/>
            <person name="Ma J."/>
        </authorList>
    </citation>
    <scope>NUCLEOTIDE SEQUENCE [LARGE SCALE GENOMIC DNA]</scope>
    <source>
        <strain evidence="3">JCM 18720</strain>
    </source>
</reference>
<protein>
    <submittedName>
        <fullName evidence="2">Uncharacterized protein</fullName>
    </submittedName>
</protein>
<evidence type="ECO:0000313" key="3">
    <source>
        <dbReference type="Proteomes" id="UP001501600"/>
    </source>
</evidence>
<dbReference type="EMBL" id="BAABLF010000001">
    <property type="protein sequence ID" value="GAA5186044.1"/>
    <property type="molecule type" value="Genomic_DNA"/>
</dbReference>
<proteinExistence type="predicted"/>